<dbReference type="PROSITE" id="PS50173">
    <property type="entry name" value="UMUC"/>
    <property type="match status" value="1"/>
</dbReference>
<keyword evidence="8" id="KW-0808">Transferase</keyword>
<evidence type="ECO:0000256" key="16">
    <source>
        <dbReference type="ARBA" id="ARBA00023204"/>
    </source>
</evidence>
<keyword evidence="9" id="KW-0548">Nucleotidyltransferase</keyword>
<dbReference type="Pfam" id="PF21999">
    <property type="entry name" value="IMS_HHH_1"/>
    <property type="match status" value="1"/>
</dbReference>
<dbReference type="SUPFAM" id="SSF100879">
    <property type="entry name" value="Lesion bypass DNA polymerase (Y-family), little finger domain"/>
    <property type="match status" value="1"/>
</dbReference>
<dbReference type="AlphaFoldDB" id="A0A381QBW8"/>
<dbReference type="InterPro" id="IPR036775">
    <property type="entry name" value="DNA_pol_Y-fam_lit_finger_sf"/>
</dbReference>
<dbReference type="InterPro" id="IPR043128">
    <property type="entry name" value="Rev_trsase/Diguanyl_cyclase"/>
</dbReference>
<keyword evidence="10" id="KW-0235">DNA replication</keyword>
<evidence type="ECO:0000256" key="4">
    <source>
        <dbReference type="ARBA" id="ARBA00011245"/>
    </source>
</evidence>
<dbReference type="GO" id="GO:0003887">
    <property type="term" value="F:DNA-directed DNA polymerase activity"/>
    <property type="evidence" value="ECO:0007669"/>
    <property type="project" value="UniProtKB-KW"/>
</dbReference>
<dbReference type="HAMAP" id="MF_01113">
    <property type="entry name" value="DNApol_IV"/>
    <property type="match status" value="1"/>
</dbReference>
<evidence type="ECO:0000256" key="14">
    <source>
        <dbReference type="ARBA" id="ARBA00022932"/>
    </source>
</evidence>
<dbReference type="InterPro" id="IPR017961">
    <property type="entry name" value="DNA_pol_Y-fam_little_finger"/>
</dbReference>
<dbReference type="GO" id="GO:0009432">
    <property type="term" value="P:SOS response"/>
    <property type="evidence" value="ECO:0007669"/>
    <property type="project" value="TreeGrafter"/>
</dbReference>
<evidence type="ECO:0000256" key="2">
    <source>
        <dbReference type="ARBA" id="ARBA00004496"/>
    </source>
</evidence>
<comment type="subcellular location">
    <subcellularLocation>
        <location evidence="2">Cytoplasm</location>
    </subcellularLocation>
</comment>
<dbReference type="Gene3D" id="3.30.1490.100">
    <property type="entry name" value="DNA polymerase, Y-family, little finger domain"/>
    <property type="match status" value="1"/>
</dbReference>
<evidence type="ECO:0000256" key="6">
    <source>
        <dbReference type="ARBA" id="ARBA00022457"/>
    </source>
</evidence>
<dbReference type="Gene3D" id="3.30.70.270">
    <property type="match status" value="1"/>
</dbReference>
<accession>A0A381QBW8</accession>
<dbReference type="Pfam" id="PF00817">
    <property type="entry name" value="IMS"/>
    <property type="match status" value="1"/>
</dbReference>
<comment type="cofactor">
    <cofactor evidence="1">
        <name>Mg(2+)</name>
        <dbReference type="ChEBI" id="CHEBI:18420"/>
    </cofactor>
</comment>
<protein>
    <recommendedName>
        <fullName evidence="5">DNA-directed DNA polymerase</fullName>
        <ecNumber evidence="5">2.7.7.7</ecNumber>
    </recommendedName>
</protein>
<evidence type="ECO:0000256" key="3">
    <source>
        <dbReference type="ARBA" id="ARBA00010945"/>
    </source>
</evidence>
<evidence type="ECO:0000256" key="15">
    <source>
        <dbReference type="ARBA" id="ARBA00023125"/>
    </source>
</evidence>
<evidence type="ECO:0000256" key="8">
    <source>
        <dbReference type="ARBA" id="ARBA00022679"/>
    </source>
</evidence>
<dbReference type="CDD" id="cd03586">
    <property type="entry name" value="PolY_Pol_IV_kappa"/>
    <property type="match status" value="1"/>
</dbReference>
<dbReference type="InterPro" id="IPR043502">
    <property type="entry name" value="DNA/RNA_pol_sf"/>
</dbReference>
<dbReference type="PANTHER" id="PTHR11076">
    <property type="entry name" value="DNA REPAIR POLYMERASE UMUC / TRANSFERASE FAMILY MEMBER"/>
    <property type="match status" value="1"/>
</dbReference>
<feature type="domain" description="UmuC" evidence="18">
    <location>
        <begin position="6"/>
        <end position="196"/>
    </location>
</feature>
<gene>
    <name evidence="19" type="ORF">METZ01_LOCUS28753</name>
</gene>
<dbReference type="SUPFAM" id="SSF56672">
    <property type="entry name" value="DNA/RNA polymerases"/>
    <property type="match status" value="1"/>
</dbReference>
<comment type="subunit">
    <text evidence="4">Monomer.</text>
</comment>
<keyword evidence="16" id="KW-0234">DNA repair</keyword>
<dbReference type="GO" id="GO:0046872">
    <property type="term" value="F:metal ion binding"/>
    <property type="evidence" value="ECO:0007669"/>
    <property type="project" value="UniProtKB-KW"/>
</dbReference>
<dbReference type="GO" id="GO:0006260">
    <property type="term" value="P:DNA replication"/>
    <property type="evidence" value="ECO:0007669"/>
    <property type="project" value="UniProtKB-KW"/>
</dbReference>
<keyword evidence="15" id="KW-0238">DNA-binding</keyword>
<dbReference type="GO" id="GO:0005829">
    <property type="term" value="C:cytosol"/>
    <property type="evidence" value="ECO:0007669"/>
    <property type="project" value="TreeGrafter"/>
</dbReference>
<evidence type="ECO:0000256" key="9">
    <source>
        <dbReference type="ARBA" id="ARBA00022695"/>
    </source>
</evidence>
<dbReference type="EC" id="2.7.7.7" evidence="5"/>
<evidence type="ECO:0000259" key="18">
    <source>
        <dbReference type="PROSITE" id="PS50173"/>
    </source>
</evidence>
<evidence type="ECO:0000256" key="17">
    <source>
        <dbReference type="ARBA" id="ARBA00049244"/>
    </source>
</evidence>
<dbReference type="FunFam" id="3.40.1170.60:FF:000001">
    <property type="entry name" value="DNA polymerase IV"/>
    <property type="match status" value="1"/>
</dbReference>
<evidence type="ECO:0000256" key="5">
    <source>
        <dbReference type="ARBA" id="ARBA00012417"/>
    </source>
</evidence>
<evidence type="ECO:0000313" key="19">
    <source>
        <dbReference type="EMBL" id="SUZ75899.1"/>
    </source>
</evidence>
<dbReference type="Pfam" id="PF11799">
    <property type="entry name" value="IMS_C"/>
    <property type="match status" value="1"/>
</dbReference>
<dbReference type="FunFam" id="3.30.1490.100:FF:000004">
    <property type="entry name" value="DNA polymerase IV"/>
    <property type="match status" value="1"/>
</dbReference>
<comment type="similarity">
    <text evidence="3">Belongs to the DNA polymerase type-Y family.</text>
</comment>
<dbReference type="GO" id="GO:0042276">
    <property type="term" value="P:error-prone translesion synthesis"/>
    <property type="evidence" value="ECO:0007669"/>
    <property type="project" value="TreeGrafter"/>
</dbReference>
<dbReference type="Gene3D" id="3.40.1170.60">
    <property type="match status" value="1"/>
</dbReference>
<dbReference type="PANTHER" id="PTHR11076:SF33">
    <property type="entry name" value="DNA POLYMERASE KAPPA"/>
    <property type="match status" value="1"/>
</dbReference>
<evidence type="ECO:0000256" key="10">
    <source>
        <dbReference type="ARBA" id="ARBA00022705"/>
    </source>
</evidence>
<keyword evidence="13" id="KW-0460">Magnesium</keyword>
<evidence type="ECO:0000256" key="11">
    <source>
        <dbReference type="ARBA" id="ARBA00022723"/>
    </source>
</evidence>
<keyword evidence="14" id="KW-0239">DNA-directed DNA polymerase</keyword>
<proteinExistence type="inferred from homology"/>
<evidence type="ECO:0000256" key="12">
    <source>
        <dbReference type="ARBA" id="ARBA00022763"/>
    </source>
</evidence>
<dbReference type="InterPro" id="IPR022880">
    <property type="entry name" value="DNApol_IV"/>
</dbReference>
<name>A0A381QBW8_9ZZZZ</name>
<dbReference type="InterPro" id="IPR001126">
    <property type="entry name" value="UmuC"/>
</dbReference>
<dbReference type="GO" id="GO:0003684">
    <property type="term" value="F:damaged DNA binding"/>
    <property type="evidence" value="ECO:0007669"/>
    <property type="project" value="InterPro"/>
</dbReference>
<dbReference type="InterPro" id="IPR053848">
    <property type="entry name" value="IMS_HHH_1"/>
</dbReference>
<keyword evidence="6" id="KW-0515">Mutator protein</keyword>
<dbReference type="GO" id="GO:0006281">
    <property type="term" value="P:DNA repair"/>
    <property type="evidence" value="ECO:0007669"/>
    <property type="project" value="UniProtKB-KW"/>
</dbReference>
<sequence>MDDLPILHVDMDAFYVEVERQNDPSLIGKPVVVGGESDRGVVASASYEARSKGVRSAMSSVLAKKLCPEAVFVRSNFGRYREISRQVHEIFYTITPHIEPIALDEAFLDISGAHKLFGSSETIAWQLRNDVYLGVGLDCSVGVARSKLLAKLASVAAKPIPAPSGVQPGRGVFVVPLERETAFLQAHPVEALWGVGSVTLARLSALGISTVGELASVSETLLVEALGASHGAHLAELSRGIDRRRVHTEREIKSISHEETFAQDVFERSHLVSEIVRLSDAVSTRARRKGLAGRTIHLKIRRPDMRYLTRSTTLDESADTLSVISETAIEMLDHLDLAEGVRLLGVGLSRLGPPGPRQLTLLSEQLSDPAWGQLSKAIDRIRERYGQSAIGPGLPANDEQIQPH</sequence>
<evidence type="ECO:0000256" key="1">
    <source>
        <dbReference type="ARBA" id="ARBA00001946"/>
    </source>
</evidence>
<keyword evidence="7" id="KW-0963">Cytoplasm</keyword>
<keyword evidence="11" id="KW-0479">Metal-binding</keyword>
<dbReference type="Gene3D" id="1.10.150.20">
    <property type="entry name" value="5' to 3' exonuclease, C-terminal subdomain"/>
    <property type="match status" value="1"/>
</dbReference>
<reference evidence="19" key="1">
    <citation type="submission" date="2018-05" db="EMBL/GenBank/DDBJ databases">
        <authorList>
            <person name="Lanie J.A."/>
            <person name="Ng W.-L."/>
            <person name="Kazmierczak K.M."/>
            <person name="Andrzejewski T.M."/>
            <person name="Davidsen T.M."/>
            <person name="Wayne K.J."/>
            <person name="Tettelin H."/>
            <person name="Glass J.I."/>
            <person name="Rusch D."/>
            <person name="Podicherti R."/>
            <person name="Tsui H.-C.T."/>
            <person name="Winkler M.E."/>
        </authorList>
    </citation>
    <scope>NUCLEOTIDE SEQUENCE</scope>
</reference>
<comment type="catalytic activity">
    <reaction evidence="17">
        <text>DNA(n) + a 2'-deoxyribonucleoside 5'-triphosphate = DNA(n+1) + diphosphate</text>
        <dbReference type="Rhea" id="RHEA:22508"/>
        <dbReference type="Rhea" id="RHEA-COMP:17339"/>
        <dbReference type="Rhea" id="RHEA-COMP:17340"/>
        <dbReference type="ChEBI" id="CHEBI:33019"/>
        <dbReference type="ChEBI" id="CHEBI:61560"/>
        <dbReference type="ChEBI" id="CHEBI:173112"/>
        <dbReference type="EC" id="2.7.7.7"/>
    </reaction>
</comment>
<dbReference type="InterPro" id="IPR050116">
    <property type="entry name" value="DNA_polymerase-Y"/>
</dbReference>
<evidence type="ECO:0000256" key="7">
    <source>
        <dbReference type="ARBA" id="ARBA00022490"/>
    </source>
</evidence>
<keyword evidence="12" id="KW-0227">DNA damage</keyword>
<evidence type="ECO:0000256" key="13">
    <source>
        <dbReference type="ARBA" id="ARBA00022842"/>
    </source>
</evidence>
<dbReference type="NCBIfam" id="NF002677">
    <property type="entry name" value="PRK02406.1"/>
    <property type="match status" value="1"/>
</dbReference>
<organism evidence="19">
    <name type="scientific">marine metagenome</name>
    <dbReference type="NCBI Taxonomy" id="408172"/>
    <lineage>
        <taxon>unclassified sequences</taxon>
        <taxon>metagenomes</taxon>
        <taxon>ecological metagenomes</taxon>
    </lineage>
</organism>
<dbReference type="EMBL" id="UINC01001261">
    <property type="protein sequence ID" value="SUZ75899.1"/>
    <property type="molecule type" value="Genomic_DNA"/>
</dbReference>